<protein>
    <submittedName>
        <fullName evidence="2">Ig domain</fullName>
    </submittedName>
</protein>
<dbReference type="GO" id="GO:0005509">
    <property type="term" value="F:calcium ion binding"/>
    <property type="evidence" value="ECO:0007669"/>
    <property type="project" value="InterPro"/>
</dbReference>
<dbReference type="GO" id="GO:0016020">
    <property type="term" value="C:membrane"/>
    <property type="evidence" value="ECO:0007669"/>
    <property type="project" value="InterPro"/>
</dbReference>
<name>A0AAJ5D662_9RALS</name>
<evidence type="ECO:0000313" key="2">
    <source>
        <dbReference type="EMBL" id="SUE35197.1"/>
    </source>
</evidence>
<evidence type="ECO:0000256" key="1">
    <source>
        <dbReference type="SAM" id="SignalP"/>
    </source>
</evidence>
<dbReference type="Gene3D" id="2.60.40.10">
    <property type="entry name" value="Immunoglobulins"/>
    <property type="match status" value="2"/>
</dbReference>
<dbReference type="AlphaFoldDB" id="A0AAJ5D662"/>
<feature type="chain" id="PRO_5042619864" evidence="1">
    <location>
        <begin position="21"/>
        <end position="219"/>
    </location>
</feature>
<gene>
    <name evidence="2" type="ORF">NCTC10894_03210</name>
</gene>
<dbReference type="PROSITE" id="PS51257">
    <property type="entry name" value="PROKAR_LIPOPROTEIN"/>
    <property type="match status" value="1"/>
</dbReference>
<sequence length="219" mass="22465">MQKKIERTALALGLSAMVTACGGGDGAVSSGDLHVAYGCSMPGGTIPMTFTDYSAKATVQGLNGNTPHFSIVSGQLPAGLTLNGDTGDISGTVTASAGMYNVTIRLTVSGYSGSLDTTCPIQVANYTLRYFGDNYTSVGKSSTLAPSRPSTSKPFGEAYTISNAAALPPGMSFDSATGRITGTPTTAGNYGYTTVTQYITFQGVVYTFSDPYVGVNVSM</sequence>
<evidence type="ECO:0000313" key="3">
    <source>
        <dbReference type="Proteomes" id="UP000255008"/>
    </source>
</evidence>
<dbReference type="InterPro" id="IPR013783">
    <property type="entry name" value="Ig-like_fold"/>
</dbReference>
<proteinExistence type="predicted"/>
<dbReference type="RefSeq" id="WP_082062912.1">
    <property type="nucleotide sequence ID" value="NZ_BBUP01000018.1"/>
</dbReference>
<organism evidence="2 3">
    <name type="scientific">Ralstonia mannitolilytica</name>
    <dbReference type="NCBI Taxonomy" id="105219"/>
    <lineage>
        <taxon>Bacteria</taxon>
        <taxon>Pseudomonadati</taxon>
        <taxon>Pseudomonadota</taxon>
        <taxon>Betaproteobacteria</taxon>
        <taxon>Burkholderiales</taxon>
        <taxon>Burkholderiaceae</taxon>
        <taxon>Ralstonia</taxon>
    </lineage>
</organism>
<reference evidence="2 3" key="1">
    <citation type="submission" date="2018-06" db="EMBL/GenBank/DDBJ databases">
        <authorList>
            <consortium name="Pathogen Informatics"/>
            <person name="Doyle S."/>
        </authorList>
    </citation>
    <scope>NUCLEOTIDE SEQUENCE [LARGE SCALE GENOMIC DNA]</scope>
    <source>
        <strain evidence="2 3">NCTC10894</strain>
    </source>
</reference>
<keyword evidence="1" id="KW-0732">Signal</keyword>
<dbReference type="EMBL" id="UGVE01000002">
    <property type="protein sequence ID" value="SUE35197.1"/>
    <property type="molecule type" value="Genomic_DNA"/>
</dbReference>
<accession>A0AAJ5D662</accession>
<dbReference type="Pfam" id="PF05345">
    <property type="entry name" value="He_PIG"/>
    <property type="match status" value="2"/>
</dbReference>
<feature type="signal peptide" evidence="1">
    <location>
        <begin position="1"/>
        <end position="20"/>
    </location>
</feature>
<dbReference type="SUPFAM" id="SSF49313">
    <property type="entry name" value="Cadherin-like"/>
    <property type="match status" value="2"/>
</dbReference>
<dbReference type="Proteomes" id="UP000255008">
    <property type="component" value="Unassembled WGS sequence"/>
</dbReference>
<comment type="caution">
    <text evidence="2">The sequence shown here is derived from an EMBL/GenBank/DDBJ whole genome shotgun (WGS) entry which is preliminary data.</text>
</comment>
<dbReference type="InterPro" id="IPR015919">
    <property type="entry name" value="Cadherin-like_sf"/>
</dbReference>